<evidence type="ECO:0000313" key="1">
    <source>
        <dbReference type="EMBL" id="AYV85175.1"/>
    </source>
</evidence>
<gene>
    <name evidence="1" type="ORF">Satyrvirus6_7</name>
</gene>
<name>A0A3G5AD76_9VIRU</name>
<dbReference type="EMBL" id="MK072442">
    <property type="protein sequence ID" value="AYV85175.1"/>
    <property type="molecule type" value="Genomic_DNA"/>
</dbReference>
<organism evidence="1">
    <name type="scientific">Satyrvirus sp</name>
    <dbReference type="NCBI Taxonomy" id="2487771"/>
    <lineage>
        <taxon>Viruses</taxon>
        <taxon>Varidnaviria</taxon>
        <taxon>Bamfordvirae</taxon>
        <taxon>Nucleocytoviricota</taxon>
        <taxon>Megaviricetes</taxon>
        <taxon>Imitervirales</taxon>
        <taxon>Mimiviridae</taxon>
        <taxon>Megamimivirinae</taxon>
    </lineage>
</organism>
<reference evidence="1" key="1">
    <citation type="submission" date="2018-10" db="EMBL/GenBank/DDBJ databases">
        <title>Hidden diversity of soil giant viruses.</title>
        <authorList>
            <person name="Schulz F."/>
            <person name="Alteio L."/>
            <person name="Goudeau D."/>
            <person name="Ryan E.M."/>
            <person name="Malmstrom R.R."/>
            <person name="Blanchard J."/>
            <person name="Woyke T."/>
        </authorList>
    </citation>
    <scope>NUCLEOTIDE SEQUENCE</scope>
    <source>
        <strain evidence="1">SAV1</strain>
    </source>
</reference>
<protein>
    <submittedName>
        <fullName evidence="1">Uncharacterized protein</fullName>
    </submittedName>
</protein>
<accession>A0A3G5AD76</accession>
<sequence length="287" mass="33696">MLQQNKKLIKLNTKKFFSCNLYISSVWKTVLFGKRQMESNYTTDFSNLQKYSIPVRRSVHLSKQIVQPDISAIMKMLDEIQKWYTKMNFPPKYIYVEKDLFQLNCSAPIMKILEQSTAILVLHFKIKIENIISKIQIIDSIPIKWKEICEWRKRMNYPMHIIILDRIFLFDDEIGMVSTLEKEDLSFVVCFKEKIDKIIVNVRKQYNFGLVRKMFGECKYKCTSLTCTSQTCFATPTSIFTSNCAERVRWDISEIDFLNNVSIYDTIPHGTLASSYSGMPLDKMSII</sequence>
<proteinExistence type="predicted"/>